<reference evidence="1" key="1">
    <citation type="submission" date="2022-03" db="EMBL/GenBank/DDBJ databases">
        <title>ESBL-producing Moellerella wisconsensis and Escherichia marmotae isolated from wild game meat.</title>
        <authorList>
            <person name="Biggel M."/>
        </authorList>
    </citation>
    <scope>NUCLEOTIDE SEQUENCE</scope>
    <source>
        <strain evidence="1">W51</strain>
    </source>
</reference>
<protein>
    <submittedName>
        <fullName evidence="1">Uncharacterized protein</fullName>
    </submittedName>
</protein>
<accession>A0A9Q8Q0M9</accession>
<gene>
    <name evidence="1" type="ORF">MNY72_12220</name>
</gene>
<dbReference type="EMBL" id="CP093245">
    <property type="protein sequence ID" value="UNH30102.1"/>
    <property type="molecule type" value="Genomic_DNA"/>
</dbReference>
<evidence type="ECO:0000313" key="2">
    <source>
        <dbReference type="Proteomes" id="UP000829116"/>
    </source>
</evidence>
<proteinExistence type="predicted"/>
<sequence>MTDKTGGAAFPASGHPDMQFVAQEGMSLRDFFAAKAMQGDLSNSDESLAGYGSQFTDDQLENFAAFYYRMADAMLKARG</sequence>
<evidence type="ECO:0000313" key="1">
    <source>
        <dbReference type="EMBL" id="UNH30102.1"/>
    </source>
</evidence>
<organism evidence="1 2">
    <name type="scientific">Moellerella wisconsensis</name>
    <dbReference type="NCBI Taxonomy" id="158849"/>
    <lineage>
        <taxon>Bacteria</taxon>
        <taxon>Pseudomonadati</taxon>
        <taxon>Pseudomonadota</taxon>
        <taxon>Gammaproteobacteria</taxon>
        <taxon>Enterobacterales</taxon>
        <taxon>Morganellaceae</taxon>
        <taxon>Moellerella</taxon>
    </lineage>
</organism>
<name>A0A9Q8Q0M9_9GAMM</name>
<dbReference type="RefSeq" id="WP_241541940.1">
    <property type="nucleotide sequence ID" value="NZ_CAWQWN010000001.1"/>
</dbReference>
<dbReference type="Proteomes" id="UP000829116">
    <property type="component" value="Chromosome"/>
</dbReference>
<dbReference type="AlphaFoldDB" id="A0A9Q8Q0M9"/>